<evidence type="ECO:0000256" key="1">
    <source>
        <dbReference type="SAM" id="SignalP"/>
    </source>
</evidence>
<evidence type="ECO:0000313" key="2">
    <source>
        <dbReference type="EMBL" id="PHJ93925.1"/>
    </source>
</evidence>
<feature type="signal peptide" evidence="1">
    <location>
        <begin position="1"/>
        <end position="20"/>
    </location>
</feature>
<dbReference type="AlphaFoldDB" id="A0A9Q5Z550"/>
<gene>
    <name evidence="2" type="ORF">VF08_34595</name>
</gene>
<evidence type="ECO:0008006" key="4">
    <source>
        <dbReference type="Google" id="ProtNLM"/>
    </source>
</evidence>
<dbReference type="Proteomes" id="UP000222310">
    <property type="component" value="Unassembled WGS sequence"/>
</dbReference>
<name>A0A9Q5Z550_NOSLI</name>
<protein>
    <recommendedName>
        <fullName evidence="4">Lipoprotein</fullName>
    </recommendedName>
</protein>
<evidence type="ECO:0000313" key="3">
    <source>
        <dbReference type="Proteomes" id="UP000222310"/>
    </source>
</evidence>
<proteinExistence type="predicted"/>
<accession>A0A9Q5Z550</accession>
<reference evidence="2 3" key="1">
    <citation type="submission" date="2015-02" db="EMBL/GenBank/DDBJ databases">
        <title>Nostoc linckia genome annotation.</title>
        <authorList>
            <person name="Zhou Z."/>
        </authorList>
    </citation>
    <scope>NUCLEOTIDE SEQUENCE [LARGE SCALE GENOMIC DNA]</scope>
    <source>
        <strain evidence="3">z8</strain>
    </source>
</reference>
<feature type="chain" id="PRO_5040229978" description="Lipoprotein" evidence="1">
    <location>
        <begin position="21"/>
        <end position="328"/>
    </location>
</feature>
<sequence>MKLTTKFFFLLSLLALGLFGCSEEVLTTKEGSARRVVVTNKDGTNLYDSDQLKNSKSTAKQWEILFILNDKSSSYYKVSSSIDEPGNSDNISYVKKADVLEWNTFFCLDYKNSPEQVNRSPVKTYKTIAGLKSQNDDDVILSEKSTHRNNFMPTDAKPILQEVDKSIYKIASLYDEQNPDGSHEFRGNYGVGYVEYTQEAHRLYRYVSKQQLEKQLKSVLEAIVISKPNPNPNDLDRKFDEISTIINQPGKSKLVRGVKRVKDIFQSGQAPQEAQVNIFEEKYLKGQNVKQHDKSLEKLHKKMLEYFTEPSNWNEDGNSYIPAEWILK</sequence>
<comment type="caution">
    <text evidence="2">The sequence shown here is derived from an EMBL/GenBank/DDBJ whole genome shotgun (WGS) entry which is preliminary data.</text>
</comment>
<organism evidence="2 3">
    <name type="scientific">Nostoc linckia z8</name>
    <dbReference type="NCBI Taxonomy" id="1628746"/>
    <lineage>
        <taxon>Bacteria</taxon>
        <taxon>Bacillati</taxon>
        <taxon>Cyanobacteriota</taxon>
        <taxon>Cyanophyceae</taxon>
        <taxon>Nostocales</taxon>
        <taxon>Nostocaceae</taxon>
        <taxon>Nostoc</taxon>
    </lineage>
</organism>
<dbReference type="PROSITE" id="PS51257">
    <property type="entry name" value="PROKAR_LIPOPROTEIN"/>
    <property type="match status" value="1"/>
</dbReference>
<dbReference type="EMBL" id="LAHD01000175">
    <property type="protein sequence ID" value="PHJ93925.1"/>
    <property type="molecule type" value="Genomic_DNA"/>
</dbReference>
<keyword evidence="1" id="KW-0732">Signal</keyword>
<dbReference type="GeneID" id="57095674"/>
<dbReference type="RefSeq" id="WP_099073414.1">
    <property type="nucleotide sequence ID" value="NZ_LAHD01000175.1"/>
</dbReference>